<keyword evidence="1" id="KW-0732">Signal</keyword>
<evidence type="ECO:0000256" key="1">
    <source>
        <dbReference type="SAM" id="SignalP"/>
    </source>
</evidence>
<feature type="signal peptide" evidence="1">
    <location>
        <begin position="1"/>
        <end position="19"/>
    </location>
</feature>
<name>A0A8K1FK83_PYTOL</name>
<dbReference type="AlphaFoldDB" id="A0A8K1FK83"/>
<protein>
    <submittedName>
        <fullName evidence="2">Uncharacterized protein</fullName>
    </submittedName>
</protein>
<dbReference type="Proteomes" id="UP000794436">
    <property type="component" value="Unassembled WGS sequence"/>
</dbReference>
<dbReference type="OrthoDB" id="118658at2759"/>
<accession>A0A8K1FK83</accession>
<reference evidence="2" key="1">
    <citation type="submission" date="2019-03" db="EMBL/GenBank/DDBJ databases">
        <title>Long read genome sequence of the mycoparasitic Pythium oligandrum ATCC 38472 isolated from sugarbeet rhizosphere.</title>
        <authorList>
            <person name="Gaulin E."/>
        </authorList>
    </citation>
    <scope>NUCLEOTIDE SEQUENCE</scope>
    <source>
        <strain evidence="2">ATCC 38472_TT</strain>
    </source>
</reference>
<sequence length="232" mass="25668">MKFAAIGALALMAVAAVEANTVHIHIRTHKAADDICYKQCAAGSFCARGDNTCRTSSDPKVKGKCFNYATARWIDKCDPGFKCVNSKCEYAKKHASEKGADDICYKQCDKGSYCARGDNTCRTSSDPKVKGKCFNYATARWIDKCDPGFKCVNSKCEYAKKHASEKGADDICYKQCDKGSYCARGDNTCRTSSDPKVKGKCFNYATARWIDKCDPGFKCVNSKCEYAKKHHM</sequence>
<feature type="chain" id="PRO_5035420883" evidence="1">
    <location>
        <begin position="20"/>
        <end position="232"/>
    </location>
</feature>
<evidence type="ECO:0000313" key="2">
    <source>
        <dbReference type="EMBL" id="TMW61483.1"/>
    </source>
</evidence>
<proteinExistence type="predicted"/>
<keyword evidence="3" id="KW-1185">Reference proteome</keyword>
<evidence type="ECO:0000313" key="3">
    <source>
        <dbReference type="Proteomes" id="UP000794436"/>
    </source>
</evidence>
<gene>
    <name evidence="2" type="ORF">Poli38472_012674</name>
</gene>
<comment type="caution">
    <text evidence="2">The sequence shown here is derived from an EMBL/GenBank/DDBJ whole genome shotgun (WGS) entry which is preliminary data.</text>
</comment>
<organism evidence="2 3">
    <name type="scientific">Pythium oligandrum</name>
    <name type="common">Mycoparasitic fungus</name>
    <dbReference type="NCBI Taxonomy" id="41045"/>
    <lineage>
        <taxon>Eukaryota</taxon>
        <taxon>Sar</taxon>
        <taxon>Stramenopiles</taxon>
        <taxon>Oomycota</taxon>
        <taxon>Peronosporomycetes</taxon>
        <taxon>Pythiales</taxon>
        <taxon>Pythiaceae</taxon>
        <taxon>Pythium</taxon>
    </lineage>
</organism>
<dbReference type="EMBL" id="SPLM01000076">
    <property type="protein sequence ID" value="TMW61483.1"/>
    <property type="molecule type" value="Genomic_DNA"/>
</dbReference>